<reference evidence="1 2" key="1">
    <citation type="submission" date="2018-06" db="EMBL/GenBank/DDBJ databases">
        <title>Genomic Encyclopedia of Archaeal and Bacterial Type Strains, Phase II (KMG-II): from individual species to whole genera.</title>
        <authorList>
            <person name="Goeker M."/>
        </authorList>
    </citation>
    <scope>NUCLEOTIDE SEQUENCE [LARGE SCALE GENOMIC DNA]</scope>
    <source>
        <strain evidence="1 2">DSM 6779</strain>
    </source>
</reference>
<proteinExistence type="predicted"/>
<dbReference type="AlphaFoldDB" id="A0A2W7N7U5"/>
<dbReference type="EMBL" id="QKZK01000021">
    <property type="protein sequence ID" value="PZX14267.1"/>
    <property type="molecule type" value="Genomic_DNA"/>
</dbReference>
<keyword evidence="2" id="KW-1185">Reference proteome</keyword>
<evidence type="ECO:0000313" key="1">
    <source>
        <dbReference type="EMBL" id="PZX14267.1"/>
    </source>
</evidence>
<gene>
    <name evidence="1" type="ORF">LX69_02447</name>
</gene>
<dbReference type="OrthoDB" id="1120967at2"/>
<accession>A0A2W7N7U5</accession>
<dbReference type="Proteomes" id="UP000249239">
    <property type="component" value="Unassembled WGS sequence"/>
</dbReference>
<name>A0A2W7N7U5_9BACT</name>
<sequence length="353" mass="40648">MSRRTTNSIIAQTTDLATWEQELTLFNHSIFLLPQWLQIIETPSRKAIYIDFIQDNVTISKISGLLVSENKLMGKMLFFYAAPAFRSKVTEDTYHHCLYALVALAKKNNISRIQILYFDQRNSLLPPNGYFHSHQMHEAIFDLKNEFTSFKPGSSLRKKRNQALRAQTSWFISNDPQQLPLLSELAENTLQRRKNKHNSDYKKLELPFFTEQHLPKLLKSGLGKMYCSMNPDGQSHFISVIIEYNGTAYGLFNGCDAFGYDNGLPGYVLLNASQDLFERGIERLNMGGTPAISNEKKKLLQFKEELGAKPQAFYITKTDFLVFPQKILNPLINIGRKLPYNTLSKSFSQWMRH</sequence>
<dbReference type="Gene3D" id="3.40.630.30">
    <property type="match status" value="1"/>
</dbReference>
<evidence type="ECO:0000313" key="2">
    <source>
        <dbReference type="Proteomes" id="UP000249239"/>
    </source>
</evidence>
<organism evidence="1 2">
    <name type="scientific">Breznakibacter xylanolyticus</name>
    <dbReference type="NCBI Taxonomy" id="990"/>
    <lineage>
        <taxon>Bacteria</taxon>
        <taxon>Pseudomonadati</taxon>
        <taxon>Bacteroidota</taxon>
        <taxon>Bacteroidia</taxon>
        <taxon>Marinilabiliales</taxon>
        <taxon>Marinilabiliaceae</taxon>
        <taxon>Breznakibacter</taxon>
    </lineage>
</organism>
<dbReference type="InterPro" id="IPR016181">
    <property type="entry name" value="Acyl_CoA_acyltransferase"/>
</dbReference>
<protein>
    <recommendedName>
        <fullName evidence="3">Acetyltransferase (GNAT) family protein</fullName>
    </recommendedName>
</protein>
<dbReference type="RefSeq" id="WP_111446302.1">
    <property type="nucleotide sequence ID" value="NZ_QKZK01000021.1"/>
</dbReference>
<evidence type="ECO:0008006" key="3">
    <source>
        <dbReference type="Google" id="ProtNLM"/>
    </source>
</evidence>
<dbReference type="SUPFAM" id="SSF55729">
    <property type="entry name" value="Acyl-CoA N-acyltransferases (Nat)"/>
    <property type="match status" value="1"/>
</dbReference>
<comment type="caution">
    <text evidence="1">The sequence shown here is derived from an EMBL/GenBank/DDBJ whole genome shotgun (WGS) entry which is preliminary data.</text>
</comment>